<name>A0A2Z6Q2N7_9GLOM</name>
<reference evidence="2 4" key="1">
    <citation type="submission" date="2017-11" db="EMBL/GenBank/DDBJ databases">
        <title>The genome of Rhizophagus clarus HR1 reveals common genetic basis of auxotrophy among arbuscular mycorrhizal fungi.</title>
        <authorList>
            <person name="Kobayashi Y."/>
        </authorList>
    </citation>
    <scope>NUCLEOTIDE SEQUENCE [LARGE SCALE GENOMIC DNA]</scope>
    <source>
        <strain evidence="2 4">HR1</strain>
    </source>
</reference>
<keyword evidence="4" id="KW-1185">Reference proteome</keyword>
<proteinExistence type="predicted"/>
<keyword evidence="1" id="KW-0175">Coiled coil</keyword>
<organism evidence="2 4">
    <name type="scientific">Rhizophagus clarus</name>
    <dbReference type="NCBI Taxonomy" id="94130"/>
    <lineage>
        <taxon>Eukaryota</taxon>
        <taxon>Fungi</taxon>
        <taxon>Fungi incertae sedis</taxon>
        <taxon>Mucoromycota</taxon>
        <taxon>Glomeromycotina</taxon>
        <taxon>Glomeromycetes</taxon>
        <taxon>Glomerales</taxon>
        <taxon>Glomeraceae</taxon>
        <taxon>Rhizophagus</taxon>
    </lineage>
</organism>
<dbReference type="Proteomes" id="UP000247702">
    <property type="component" value="Unassembled WGS sequence"/>
</dbReference>
<evidence type="ECO:0000313" key="2">
    <source>
        <dbReference type="EMBL" id="GBB84097.1"/>
    </source>
</evidence>
<feature type="coiled-coil region" evidence="1">
    <location>
        <begin position="2"/>
        <end position="104"/>
    </location>
</feature>
<dbReference type="EMBL" id="BEXD01000083">
    <property type="protein sequence ID" value="GBB84097.1"/>
    <property type="molecule type" value="Genomic_DNA"/>
</dbReference>
<dbReference type="AlphaFoldDB" id="A0A2Z6Q2N7"/>
<evidence type="ECO:0000313" key="3">
    <source>
        <dbReference type="EMBL" id="GES94942.1"/>
    </source>
</evidence>
<comment type="caution">
    <text evidence="2">The sequence shown here is derived from an EMBL/GenBank/DDBJ whole genome shotgun (WGS) entry which is preliminary data.</text>
</comment>
<gene>
    <name evidence="3" type="ORF">RCL2_002163600</name>
    <name evidence="2" type="ORF">RclHR1_10720008</name>
</gene>
<accession>A0A2Z6Q2N7</accession>
<dbReference type="Proteomes" id="UP000615446">
    <property type="component" value="Unassembled WGS sequence"/>
</dbReference>
<reference evidence="3" key="2">
    <citation type="submission" date="2019-10" db="EMBL/GenBank/DDBJ databases">
        <title>Conservation and host-specific expression of non-tandemly repeated heterogenous ribosome RNA gene in arbuscular mycorrhizal fungi.</title>
        <authorList>
            <person name="Maeda T."/>
            <person name="Kobayashi Y."/>
            <person name="Nakagawa T."/>
            <person name="Ezawa T."/>
            <person name="Yamaguchi K."/>
            <person name="Bino T."/>
            <person name="Nishimoto Y."/>
            <person name="Shigenobu S."/>
            <person name="Kawaguchi M."/>
        </authorList>
    </citation>
    <scope>NUCLEOTIDE SEQUENCE</scope>
    <source>
        <strain evidence="3">HR1</strain>
    </source>
</reference>
<dbReference type="EMBL" id="BLAL01000239">
    <property type="protein sequence ID" value="GES94942.1"/>
    <property type="molecule type" value="Genomic_DNA"/>
</dbReference>
<protein>
    <submittedName>
        <fullName evidence="2">Uncharacterized protein</fullName>
    </submittedName>
</protein>
<sequence>MKREEEVEVEKVRTDLKELQNVIGNQLAEQANQLFKKILEKRNFTEEEIKNLKRENNELKVKYNEFKAKHDELKLEHDEFKLEYNEWKLEHNELKLKFVKAEREKEVNRKCRYFVGKFLFKLSKKLNYDMLTLSDEYEYRNRQEVKKKIESQLGFVKMKADEFKQISDFRLSSNNDYFHSVEIQSTYDAQIMLSNMDFPKDMEYLRTPLNKALKALQTWDNEN</sequence>
<evidence type="ECO:0000313" key="4">
    <source>
        <dbReference type="Proteomes" id="UP000247702"/>
    </source>
</evidence>
<dbReference type="OrthoDB" id="2418241at2759"/>
<evidence type="ECO:0000256" key="1">
    <source>
        <dbReference type="SAM" id="Coils"/>
    </source>
</evidence>